<protein>
    <recommendedName>
        <fullName evidence="2">Condensation domain-containing protein</fullName>
    </recommendedName>
</protein>
<organism evidence="4 5">
    <name type="scientific">Clonostachys chloroleuca</name>
    <dbReference type="NCBI Taxonomy" id="1926264"/>
    <lineage>
        <taxon>Eukaryota</taxon>
        <taxon>Fungi</taxon>
        <taxon>Dikarya</taxon>
        <taxon>Ascomycota</taxon>
        <taxon>Pezizomycotina</taxon>
        <taxon>Sordariomycetes</taxon>
        <taxon>Hypocreomycetidae</taxon>
        <taxon>Hypocreales</taxon>
        <taxon>Bionectriaceae</taxon>
        <taxon>Clonostachys</taxon>
    </lineage>
</organism>
<evidence type="ECO:0000313" key="3">
    <source>
        <dbReference type="EMBL" id="CAI6092439.1"/>
    </source>
</evidence>
<evidence type="ECO:0000256" key="1">
    <source>
        <dbReference type="ARBA" id="ARBA00022598"/>
    </source>
</evidence>
<dbReference type="InterPro" id="IPR001242">
    <property type="entry name" value="Condensation_dom"/>
</dbReference>
<evidence type="ECO:0000313" key="5">
    <source>
        <dbReference type="Proteomes" id="UP001160390"/>
    </source>
</evidence>
<dbReference type="AlphaFoldDB" id="A0AA35QBT2"/>
<dbReference type="GO" id="GO:0016874">
    <property type="term" value="F:ligase activity"/>
    <property type="evidence" value="ECO:0007669"/>
    <property type="project" value="UniProtKB-KW"/>
</dbReference>
<dbReference type="PANTHER" id="PTHR45527:SF16">
    <property type="entry name" value="NONRIBOSOMAL PEPTIDE SYNTHASE ATNA-RELATED"/>
    <property type="match status" value="1"/>
</dbReference>
<evidence type="ECO:0000313" key="4">
    <source>
        <dbReference type="EMBL" id="CAI6099137.1"/>
    </source>
</evidence>
<dbReference type="PANTHER" id="PTHR45527">
    <property type="entry name" value="NONRIBOSOMAL PEPTIDE SYNTHETASE"/>
    <property type="match status" value="1"/>
</dbReference>
<dbReference type="SUPFAM" id="SSF52777">
    <property type="entry name" value="CoA-dependent acyltransferases"/>
    <property type="match status" value="1"/>
</dbReference>
<evidence type="ECO:0000259" key="2">
    <source>
        <dbReference type="Pfam" id="PF00668"/>
    </source>
</evidence>
<reference evidence="4" key="1">
    <citation type="submission" date="2023-01" db="EMBL/GenBank/DDBJ databases">
        <authorList>
            <person name="Piombo E."/>
        </authorList>
    </citation>
    <scope>NUCLEOTIDE SEQUENCE</scope>
</reference>
<gene>
    <name evidence="3" type="ORF">CCHLO57077_00017992</name>
    <name evidence="4" type="ORF">CCHLO57077_00018137</name>
</gene>
<proteinExistence type="predicted"/>
<dbReference type="Gene3D" id="3.30.559.30">
    <property type="entry name" value="Nonribosomal peptide synthetase, condensation domain"/>
    <property type="match status" value="1"/>
</dbReference>
<sequence>MGIPGNQFEKHLRPFRMYSDRYYCHSKADKIQYWKNKLAAADPTSFPAISNTTQVKESTSISQLDVDPNFAKKIQAYCEQHSITAASLFQSAWALTLGAYSGATSVCFGYLVSGRDLPVPNISETVGAFANMMICYADVSRSTKQSCLEFVANLHTQVIQDLDFQHCSLADIHHALDLPAGKALFNSIMSFQKSSGEDSSESNTRSDIRIESIIGEDPTEYDVAFDIAQSEKHINISLEYRLSVLSDAQAARVLSFVQGAVDALIMAEKVPLGDVYITSTEDLHDIWRSITRFGTTHIDLTASTAQLLPTSVLESLDTMILDGERSFLRPL</sequence>
<dbReference type="EMBL" id="CABFNP030001209">
    <property type="protein sequence ID" value="CAI6092439.1"/>
    <property type="molecule type" value="Genomic_DNA"/>
</dbReference>
<feature type="domain" description="Condensation" evidence="2">
    <location>
        <begin position="28"/>
        <end position="282"/>
    </location>
</feature>
<accession>A0AA35QBT2</accession>
<dbReference type="GO" id="GO:0005737">
    <property type="term" value="C:cytoplasm"/>
    <property type="evidence" value="ECO:0007669"/>
    <property type="project" value="TreeGrafter"/>
</dbReference>
<dbReference type="Pfam" id="PF00668">
    <property type="entry name" value="Condensation"/>
    <property type="match status" value="1"/>
</dbReference>
<keyword evidence="5" id="KW-1185">Reference proteome</keyword>
<dbReference type="EMBL" id="CABFNP030001310">
    <property type="protein sequence ID" value="CAI6099137.1"/>
    <property type="molecule type" value="Genomic_DNA"/>
</dbReference>
<comment type="caution">
    <text evidence="4">The sequence shown here is derived from an EMBL/GenBank/DDBJ whole genome shotgun (WGS) entry which is preliminary data.</text>
</comment>
<dbReference type="GO" id="GO:0031177">
    <property type="term" value="F:phosphopantetheine binding"/>
    <property type="evidence" value="ECO:0007669"/>
    <property type="project" value="TreeGrafter"/>
</dbReference>
<dbReference type="GO" id="GO:0044550">
    <property type="term" value="P:secondary metabolite biosynthetic process"/>
    <property type="evidence" value="ECO:0007669"/>
    <property type="project" value="TreeGrafter"/>
</dbReference>
<dbReference type="Proteomes" id="UP001160390">
    <property type="component" value="Unassembled WGS sequence"/>
</dbReference>
<dbReference type="GO" id="GO:0043041">
    <property type="term" value="P:amino acid activation for nonribosomal peptide biosynthetic process"/>
    <property type="evidence" value="ECO:0007669"/>
    <property type="project" value="TreeGrafter"/>
</dbReference>
<keyword evidence="1" id="KW-0436">Ligase</keyword>
<name>A0AA35QBT2_9HYPO</name>